<evidence type="ECO:0000259" key="1">
    <source>
        <dbReference type="Pfam" id="PF01797"/>
    </source>
</evidence>
<organism evidence="2 3">
    <name type="scientific">Fusobacterium periodonticum ATCC 33693</name>
    <dbReference type="NCBI Taxonomy" id="546275"/>
    <lineage>
        <taxon>Bacteria</taxon>
        <taxon>Fusobacteriati</taxon>
        <taxon>Fusobacteriota</taxon>
        <taxon>Fusobacteriia</taxon>
        <taxon>Fusobacteriales</taxon>
        <taxon>Fusobacteriaceae</taxon>
        <taxon>Fusobacterium</taxon>
    </lineage>
</organism>
<dbReference type="eggNOG" id="COG3210">
    <property type="taxonomic scope" value="Bacteria"/>
</dbReference>
<comment type="caution">
    <text evidence="2">The sequence shown here is derived from an EMBL/GenBank/DDBJ whole genome shotgun (WGS) entry which is preliminary data.</text>
</comment>
<dbReference type="InterPro" id="IPR002686">
    <property type="entry name" value="Transposase_17"/>
</dbReference>
<dbReference type="InterPro" id="IPR036515">
    <property type="entry name" value="Transposase_17_sf"/>
</dbReference>
<proteinExistence type="predicted"/>
<accession>D4CUJ5</accession>
<dbReference type="EMBL" id="ACJY01000053">
    <property type="protein sequence ID" value="EFE86977.1"/>
    <property type="molecule type" value="Genomic_DNA"/>
</dbReference>
<evidence type="ECO:0000313" key="3">
    <source>
        <dbReference type="Proteomes" id="UP000003748"/>
    </source>
</evidence>
<dbReference type="SUPFAM" id="SSF143422">
    <property type="entry name" value="Transposase IS200-like"/>
    <property type="match status" value="1"/>
</dbReference>
<dbReference type="Pfam" id="PF01797">
    <property type="entry name" value="Y1_Tnp"/>
    <property type="match status" value="1"/>
</dbReference>
<dbReference type="Proteomes" id="UP000003748">
    <property type="component" value="Unassembled WGS sequence"/>
</dbReference>
<evidence type="ECO:0000313" key="2">
    <source>
        <dbReference type="EMBL" id="EFE86977.1"/>
    </source>
</evidence>
<feature type="domain" description="Transposase IS200-like" evidence="1">
    <location>
        <begin position="189"/>
        <end position="222"/>
    </location>
</feature>
<feature type="non-terminal residue" evidence="2">
    <location>
        <position position="274"/>
    </location>
</feature>
<dbReference type="Gene3D" id="3.30.70.1290">
    <property type="entry name" value="Transposase IS200-like"/>
    <property type="match status" value="1"/>
</dbReference>
<dbReference type="eggNOG" id="COG0675">
    <property type="taxonomic scope" value="Bacteria"/>
</dbReference>
<gene>
    <name evidence="2" type="ORF">FUSPEROL_01086</name>
</gene>
<dbReference type="GO" id="GO:0006313">
    <property type="term" value="P:DNA transposition"/>
    <property type="evidence" value="ECO:0007669"/>
    <property type="project" value="InterPro"/>
</dbReference>
<dbReference type="HOGENOM" id="CLU_088791_0_0_0"/>
<protein>
    <recommendedName>
        <fullName evidence="1">Transposase IS200-like domain-containing protein</fullName>
    </recommendedName>
</protein>
<reference evidence="2 3" key="1">
    <citation type="submission" date="2010-02" db="EMBL/GenBank/DDBJ databases">
        <authorList>
            <person name="Weinstock G."/>
            <person name="Sodergren E."/>
            <person name="Clifton S."/>
            <person name="Fulton L."/>
            <person name="Fulton B."/>
            <person name="Courtney L."/>
            <person name="Fronick C."/>
            <person name="Harrison M."/>
            <person name="Strong C."/>
            <person name="Farmer C."/>
            <person name="Delahaunty K."/>
            <person name="Markovic C."/>
            <person name="Hall O."/>
            <person name="Minx P."/>
            <person name="Tomlinson C."/>
            <person name="Mitreva M."/>
            <person name="Nelson J."/>
            <person name="Hou S."/>
            <person name="Wollam A."/>
            <person name="Pepin K.H."/>
            <person name="Johnson M."/>
            <person name="Bhonagiri V."/>
            <person name="Zhang X."/>
            <person name="Suruliraj S."/>
            <person name="Warren W."/>
            <person name="Chinwalla A."/>
            <person name="Mardis E.R."/>
            <person name="Wilson R.K."/>
        </authorList>
    </citation>
    <scope>NUCLEOTIDE SEQUENCE [LARGE SCALE GENOMIC DNA]</scope>
    <source>
        <strain evidence="2 3">ATCC 33693</strain>
    </source>
</reference>
<dbReference type="AlphaFoldDB" id="D4CUJ5"/>
<dbReference type="GO" id="GO:0003677">
    <property type="term" value="F:DNA binding"/>
    <property type="evidence" value="ECO:0007669"/>
    <property type="project" value="InterPro"/>
</dbReference>
<name>D4CUJ5_9FUSO</name>
<dbReference type="GO" id="GO:0004803">
    <property type="term" value="F:transposase activity"/>
    <property type="evidence" value="ECO:0007669"/>
    <property type="project" value="InterPro"/>
</dbReference>
<dbReference type="STRING" id="546275.FUSPEROL_01086"/>
<sequence length="274" mass="30956">MDEINDIGNVIANTIDNKGEDKRNFFGILRAQRGATDLYNISGDSLNLLNEAYKSNKIGADEYKEGLRNIIEATGNDLGLNVSLVYLDTSTMPKDSKGSVGAAYIDKETGRTLIPINTDKIGSISELLGTVFEEISHIRDGLAGRQDKKVADDKSNNEKGLESLGRPFNDYAKKKFEKNDSSINLTTDQYHIVWCVKYRRKVLIDDIEKTLKELLIEIINRKLEYIGKNIIKIDTFKVKASQLNHSTNEYEKKSLSKRWVEILGNKIQRDLYSA</sequence>